<feature type="transmembrane region" description="Helical" evidence="1">
    <location>
        <begin position="145"/>
        <end position="175"/>
    </location>
</feature>
<keyword evidence="3" id="KW-1185">Reference proteome</keyword>
<dbReference type="Pfam" id="PF20108">
    <property type="entry name" value="DUF6498"/>
    <property type="match status" value="1"/>
</dbReference>
<dbReference type="GeneID" id="25144135"/>
<proteinExistence type="predicted"/>
<dbReference type="RefSeq" id="WP_049951750.1">
    <property type="nucleotide sequence ID" value="NZ_CP007055.1"/>
</dbReference>
<name>W0JPW4_9EURY</name>
<dbReference type="STRING" id="797299.HALLA_06460"/>
<gene>
    <name evidence="2" type="ORF">HALLA_06460</name>
</gene>
<accession>W0JPW4</accession>
<organism evidence="2 3">
    <name type="scientific">Halostagnicola larsenii XH-48</name>
    <dbReference type="NCBI Taxonomy" id="797299"/>
    <lineage>
        <taxon>Archaea</taxon>
        <taxon>Methanobacteriati</taxon>
        <taxon>Methanobacteriota</taxon>
        <taxon>Stenosarchaea group</taxon>
        <taxon>Halobacteria</taxon>
        <taxon>Halobacteriales</taxon>
        <taxon>Natrialbaceae</taxon>
        <taxon>Halostagnicola</taxon>
    </lineage>
</organism>
<feature type="transmembrane region" description="Helical" evidence="1">
    <location>
        <begin position="103"/>
        <end position="125"/>
    </location>
</feature>
<evidence type="ECO:0000313" key="3">
    <source>
        <dbReference type="Proteomes" id="UP000019024"/>
    </source>
</evidence>
<keyword evidence="1" id="KW-0812">Transmembrane</keyword>
<sequence>MATGSRNGDRAVFVSVLVGNLLPLAGIAVLGWQLHEVLFVYWLEVGFIVVLYSGLVLFASREPRPDDRDFNPPSLPIPLLETRTGQIQPVGWMPPIYRRNVPYAVGLFIWGLVFWWSLSVLLIIFSYPEPVETGAEGRALFGEGLAAIVATASPVLLLNGIVLLASQLLFIRHFFAQHAYETLSAPMIAEIPTRQIGFWIVVGVVAQIVVPLLLWPVAIVFDAKSAIESGIPLITIFAKVTMEWSIYGGRWIDQSDGLARWFTPSDPQTGSDGR</sequence>
<dbReference type="AlphaFoldDB" id="W0JPW4"/>
<feature type="transmembrane region" description="Helical" evidence="1">
    <location>
        <begin position="38"/>
        <end position="59"/>
    </location>
</feature>
<evidence type="ECO:0000313" key="2">
    <source>
        <dbReference type="EMBL" id="AHG00766.1"/>
    </source>
</evidence>
<dbReference type="HOGENOM" id="CLU_088477_0_0_2"/>
<feature type="transmembrane region" description="Helical" evidence="1">
    <location>
        <begin position="196"/>
        <end position="221"/>
    </location>
</feature>
<keyword evidence="1" id="KW-0472">Membrane</keyword>
<dbReference type="KEGG" id="hlr:HALLA_06460"/>
<dbReference type="OrthoDB" id="169315at2157"/>
<evidence type="ECO:0000256" key="1">
    <source>
        <dbReference type="SAM" id="Phobius"/>
    </source>
</evidence>
<reference evidence="2 3" key="1">
    <citation type="submission" date="2014-01" db="EMBL/GenBank/DDBJ databases">
        <authorList>
            <consortium name="DOE Joint Genome Institute"/>
            <person name="Anderson I."/>
            <person name="Huntemann M."/>
            <person name="Han J."/>
            <person name="Chen A."/>
            <person name="Kyrpides N."/>
            <person name="Mavromatis K."/>
            <person name="Markowitz V."/>
            <person name="Palaniappan K."/>
            <person name="Ivanova N."/>
            <person name="Schaumberg A."/>
            <person name="Pati A."/>
            <person name="Liolios K."/>
            <person name="Nordberg H.P."/>
            <person name="Cantor M.N."/>
            <person name="Hua S.X."/>
            <person name="Woyke T."/>
        </authorList>
    </citation>
    <scope>NUCLEOTIDE SEQUENCE [LARGE SCALE GENOMIC DNA]</scope>
    <source>
        <strain evidence="2 3">XH-48</strain>
    </source>
</reference>
<dbReference type="Proteomes" id="UP000019024">
    <property type="component" value="Chromosome"/>
</dbReference>
<keyword evidence="1" id="KW-1133">Transmembrane helix</keyword>
<dbReference type="InterPro" id="IPR045466">
    <property type="entry name" value="DUF6498"/>
</dbReference>
<dbReference type="eggNOG" id="arCOG03920">
    <property type="taxonomic scope" value="Archaea"/>
</dbReference>
<feature type="transmembrane region" description="Helical" evidence="1">
    <location>
        <begin position="12"/>
        <end position="32"/>
    </location>
</feature>
<dbReference type="EMBL" id="CP007055">
    <property type="protein sequence ID" value="AHG00766.1"/>
    <property type="molecule type" value="Genomic_DNA"/>
</dbReference>
<protein>
    <submittedName>
        <fullName evidence="2">Uncharacterized protein</fullName>
    </submittedName>
</protein>